<dbReference type="RefSeq" id="WP_322472987.1">
    <property type="nucleotide sequence ID" value="NZ_JBHRZG010000016.1"/>
</dbReference>
<protein>
    <submittedName>
        <fullName evidence="1">Phospholipase D family protein</fullName>
    </submittedName>
</protein>
<evidence type="ECO:0000313" key="1">
    <source>
        <dbReference type="EMBL" id="MFC3833951.1"/>
    </source>
</evidence>
<comment type="caution">
    <text evidence="1">The sequence shown here is derived from an EMBL/GenBank/DDBJ whole genome shotgun (WGS) entry which is preliminary data.</text>
</comment>
<sequence length="352" mass="39698">MWSPWDKAIGQLQNYDGDCWLVSPYITVAPTALEGIAGLATFTSVKVLTTADPQDFARSSSNLGVLQDMAGRGADVRARNRLHAKLYLRRQGNAAVGWLGSANLTDRARHTNQEVMSGPQVLDKAFLQKLDRLWDDAKRLTPEILKQLERQVVEEQANIQAQKAMLADVVVLSIEDRKAGKQFDIKHSLLKLGIDKEMARNIRTPAVSFIDAEYRDQLQDWRQEQIDRLTRGKPPLMVRLPGGNTLYACVRRNLPDVQNSLYTLDQQGAARLNQLHAGSRNDLKKKFISHLDVWRKACGAQIDKKIVAEVFVKAYEEFDKYIATDAFGVDFTLLVPVMTDDRNHPGTRCSKR</sequence>
<proteinExistence type="predicted"/>
<gene>
    <name evidence="1" type="ORF">ACFOSB_13875</name>
</gene>
<dbReference type="CDD" id="cd09176">
    <property type="entry name" value="PLDc_unchar6"/>
    <property type="match status" value="1"/>
</dbReference>
<dbReference type="Proteomes" id="UP001595803">
    <property type="component" value="Unassembled WGS sequence"/>
</dbReference>
<accession>A0ABV7ZCD1</accession>
<dbReference type="Gene3D" id="3.30.870.10">
    <property type="entry name" value="Endonuclease Chain A"/>
    <property type="match status" value="1"/>
</dbReference>
<dbReference type="EMBL" id="JBHRZG010000016">
    <property type="protein sequence ID" value="MFC3833951.1"/>
    <property type="molecule type" value="Genomic_DNA"/>
</dbReference>
<name>A0ABV7ZCD1_9DEIO</name>
<dbReference type="InterPro" id="IPR059166">
    <property type="entry name" value="PLD-like_cat"/>
</dbReference>
<keyword evidence="2" id="KW-1185">Reference proteome</keyword>
<reference evidence="2" key="1">
    <citation type="journal article" date="2019" name="Int. J. Syst. Evol. Microbiol.">
        <title>The Global Catalogue of Microorganisms (GCM) 10K type strain sequencing project: providing services to taxonomists for standard genome sequencing and annotation.</title>
        <authorList>
            <consortium name="The Broad Institute Genomics Platform"/>
            <consortium name="The Broad Institute Genome Sequencing Center for Infectious Disease"/>
            <person name="Wu L."/>
            <person name="Ma J."/>
        </authorList>
    </citation>
    <scope>NUCLEOTIDE SEQUENCE [LARGE SCALE GENOMIC DNA]</scope>
    <source>
        <strain evidence="2">CCTCC AB 2017081</strain>
    </source>
</reference>
<organism evidence="1 2">
    <name type="scientific">Deinococcus rufus</name>
    <dbReference type="NCBI Taxonomy" id="2136097"/>
    <lineage>
        <taxon>Bacteria</taxon>
        <taxon>Thermotogati</taxon>
        <taxon>Deinococcota</taxon>
        <taxon>Deinococci</taxon>
        <taxon>Deinococcales</taxon>
        <taxon>Deinococcaceae</taxon>
        <taxon>Deinococcus</taxon>
    </lineage>
</organism>
<evidence type="ECO:0000313" key="2">
    <source>
        <dbReference type="Proteomes" id="UP001595803"/>
    </source>
</evidence>